<proteinExistence type="predicted"/>
<sequence length="539" mass="59033">MGYVDVQRVGYALPDGRELFAEVSFRVADGAKTALVGANGTGKTTLLRIVSGDLAPVSGAVVHQGGLGVMRQFIGSIRDDSDVRSLLLSVAPPPVRAAGAALDAAELAMMERDDEATQMAYAHALSDWGDAGGYEAEVLWDVCTTAALGMPFVSCQYRRLSTLSGGEQKRLALEALLRGPDEVLLLDEPDNYLDVPGKRWLEAALQESAKTVLFVSHDRELLARSATRVVTIEAHGAWVHGEGFETYAAARQARRDRLDELHKRWEEEHERLRQLVFTLRQQAKISPDMASRYSAMQTRLAKFEAAGPPPERVVEQKVTMRLRGGRTGVRALTCESLELTGLMKPFDLELFYGERLAVLGSNGSGKSHFLRLQAGEPVAHTGVARLGARVVPGWFAQTHAHPELLGRTLVEVLHRGEGDRSGLDLRASMSVLRRYGLNGQAEQAFDSMSGGQQARFQVLLLELSGATMLLLDEPTDNLDLESAEALEEGLEGFDGTVVSVTHDRWFARGFDRFLVFGSDGTVYEAPEPVWDEARVVRPR</sequence>
<dbReference type="GO" id="GO:0005524">
    <property type="term" value="F:ATP binding"/>
    <property type="evidence" value="ECO:0007669"/>
    <property type="project" value="UniProtKB-KW"/>
</dbReference>
<evidence type="ECO:0000313" key="6">
    <source>
        <dbReference type="Proteomes" id="UP000281955"/>
    </source>
</evidence>
<feature type="coiled-coil region" evidence="3">
    <location>
        <begin position="255"/>
        <end position="282"/>
    </location>
</feature>
<keyword evidence="3" id="KW-0175">Coiled coil</keyword>
<evidence type="ECO:0000259" key="4">
    <source>
        <dbReference type="PROSITE" id="PS50893"/>
    </source>
</evidence>
<feature type="domain" description="ABC transporter" evidence="4">
    <location>
        <begin position="4"/>
        <end position="259"/>
    </location>
</feature>
<dbReference type="EMBL" id="RBWV01000010">
    <property type="protein sequence ID" value="RKS77604.1"/>
    <property type="molecule type" value="Genomic_DNA"/>
</dbReference>
<evidence type="ECO:0000256" key="2">
    <source>
        <dbReference type="ARBA" id="ARBA00022840"/>
    </source>
</evidence>
<dbReference type="InParanoid" id="A0A420XRV8"/>
<evidence type="ECO:0000256" key="3">
    <source>
        <dbReference type="SAM" id="Coils"/>
    </source>
</evidence>
<evidence type="ECO:0000313" key="5">
    <source>
        <dbReference type="EMBL" id="RKS77604.1"/>
    </source>
</evidence>
<dbReference type="Proteomes" id="UP000281955">
    <property type="component" value="Unassembled WGS sequence"/>
</dbReference>
<accession>A0A420XRV8</accession>
<name>A0A420XRV8_9ACTN</name>
<dbReference type="InterPro" id="IPR003593">
    <property type="entry name" value="AAA+_ATPase"/>
</dbReference>
<gene>
    <name evidence="5" type="ORF">CLV35_1298</name>
</gene>
<keyword evidence="2" id="KW-0067">ATP-binding</keyword>
<dbReference type="Gene3D" id="3.40.50.300">
    <property type="entry name" value="P-loop containing nucleotide triphosphate hydrolases"/>
    <property type="match status" value="2"/>
</dbReference>
<dbReference type="GO" id="GO:0016887">
    <property type="term" value="F:ATP hydrolysis activity"/>
    <property type="evidence" value="ECO:0007669"/>
    <property type="project" value="InterPro"/>
</dbReference>
<dbReference type="SMART" id="SM00382">
    <property type="entry name" value="AAA"/>
    <property type="match status" value="2"/>
</dbReference>
<dbReference type="CDD" id="cd03221">
    <property type="entry name" value="ABCF_EF-3"/>
    <property type="match status" value="2"/>
</dbReference>
<dbReference type="SUPFAM" id="SSF52540">
    <property type="entry name" value="P-loop containing nucleoside triphosphate hydrolases"/>
    <property type="match status" value="2"/>
</dbReference>
<comment type="caution">
    <text evidence="5">The sequence shown here is derived from an EMBL/GenBank/DDBJ whole genome shotgun (WGS) entry which is preliminary data.</text>
</comment>
<feature type="domain" description="ABC transporter" evidence="4">
    <location>
        <begin position="313"/>
        <end position="538"/>
    </location>
</feature>
<protein>
    <submittedName>
        <fullName evidence="5">ATPase subunit of ABC transporter with duplicated ATPase domains</fullName>
    </submittedName>
</protein>
<dbReference type="PANTHER" id="PTHR42855">
    <property type="entry name" value="ABC TRANSPORTER ATP-BINDING SUBUNIT"/>
    <property type="match status" value="1"/>
</dbReference>
<dbReference type="RefSeq" id="WP_121192625.1">
    <property type="nucleotide sequence ID" value="NZ_RBWV01000010.1"/>
</dbReference>
<dbReference type="PROSITE" id="PS50893">
    <property type="entry name" value="ABC_TRANSPORTER_2"/>
    <property type="match status" value="2"/>
</dbReference>
<organism evidence="5 6">
    <name type="scientific">Motilibacter peucedani</name>
    <dbReference type="NCBI Taxonomy" id="598650"/>
    <lineage>
        <taxon>Bacteria</taxon>
        <taxon>Bacillati</taxon>
        <taxon>Actinomycetota</taxon>
        <taxon>Actinomycetes</taxon>
        <taxon>Motilibacterales</taxon>
        <taxon>Motilibacteraceae</taxon>
        <taxon>Motilibacter</taxon>
    </lineage>
</organism>
<reference evidence="5 6" key="1">
    <citation type="submission" date="2018-10" db="EMBL/GenBank/DDBJ databases">
        <title>Genomic Encyclopedia of Archaeal and Bacterial Type Strains, Phase II (KMG-II): from individual species to whole genera.</title>
        <authorList>
            <person name="Goeker M."/>
        </authorList>
    </citation>
    <scope>NUCLEOTIDE SEQUENCE [LARGE SCALE GENOMIC DNA]</scope>
    <source>
        <strain evidence="5 6">RP-AC37</strain>
    </source>
</reference>
<evidence type="ECO:0000256" key="1">
    <source>
        <dbReference type="ARBA" id="ARBA00022741"/>
    </source>
</evidence>
<dbReference type="PANTHER" id="PTHR42855:SF1">
    <property type="entry name" value="ABC TRANSPORTER DOMAIN-CONTAINING PROTEIN"/>
    <property type="match status" value="1"/>
</dbReference>
<dbReference type="InterPro" id="IPR003439">
    <property type="entry name" value="ABC_transporter-like_ATP-bd"/>
</dbReference>
<keyword evidence="6" id="KW-1185">Reference proteome</keyword>
<dbReference type="AlphaFoldDB" id="A0A420XRV8"/>
<dbReference type="OrthoDB" id="3239744at2"/>
<dbReference type="InterPro" id="IPR051309">
    <property type="entry name" value="ABCF_ATPase"/>
</dbReference>
<dbReference type="InterPro" id="IPR027417">
    <property type="entry name" value="P-loop_NTPase"/>
</dbReference>
<keyword evidence="1" id="KW-0547">Nucleotide-binding</keyword>
<dbReference type="Pfam" id="PF00005">
    <property type="entry name" value="ABC_tran"/>
    <property type="match status" value="2"/>
</dbReference>